<sequence>MARTTAFQFRAGDSIFHRLDPLTKFAWVLTISFLAFGAYIAWVQIIITAIVLITALVFAKLSPREILRGTWLFLIACVSFFFIQTLTLPGSTEILRILDKPIYMESADYALASALRIYTIILGSLVFVRATDPRELAIALVTQMRVPYRIAYAFFIALRIVPTIEEEIKIIRSAQAVRGVDRQRGLMGRIRETKRYAMPLLVGALRKASTMVMSMESRGFGAYPQRTFVEAPQMGAGARVLCVVMLCCVLGWYTALAFGFVHSFYVFAPS</sequence>
<evidence type="ECO:0000313" key="8">
    <source>
        <dbReference type="Proteomes" id="UP000019486"/>
    </source>
</evidence>
<dbReference type="STRING" id="1385369.N825_10860"/>
<reference evidence="7 8" key="1">
    <citation type="submission" date="2013-08" db="EMBL/GenBank/DDBJ databases">
        <title>The genome sequence of Skermanella stibiiresistens.</title>
        <authorList>
            <person name="Zhu W."/>
            <person name="Wang G."/>
        </authorList>
    </citation>
    <scope>NUCLEOTIDE SEQUENCE [LARGE SCALE GENOMIC DNA]</scope>
    <source>
        <strain evidence="7 8">SB22</strain>
    </source>
</reference>
<dbReference type="Proteomes" id="UP000019486">
    <property type="component" value="Unassembled WGS sequence"/>
</dbReference>
<dbReference type="PANTHER" id="PTHR33514">
    <property type="entry name" value="PROTEIN ABCI12, CHLOROPLASTIC"/>
    <property type="match status" value="1"/>
</dbReference>
<feature type="transmembrane region" description="Helical" evidence="6">
    <location>
        <begin position="109"/>
        <end position="128"/>
    </location>
</feature>
<gene>
    <name evidence="7" type="ORF">N825_10860</name>
</gene>
<evidence type="ECO:0000256" key="2">
    <source>
        <dbReference type="ARBA" id="ARBA00008564"/>
    </source>
</evidence>
<dbReference type="CDD" id="cd16914">
    <property type="entry name" value="EcfT"/>
    <property type="match status" value="1"/>
</dbReference>
<evidence type="ECO:0000256" key="3">
    <source>
        <dbReference type="ARBA" id="ARBA00022692"/>
    </source>
</evidence>
<organism evidence="7 8">
    <name type="scientific">Skermanella stibiiresistens SB22</name>
    <dbReference type="NCBI Taxonomy" id="1385369"/>
    <lineage>
        <taxon>Bacteria</taxon>
        <taxon>Pseudomonadati</taxon>
        <taxon>Pseudomonadota</taxon>
        <taxon>Alphaproteobacteria</taxon>
        <taxon>Rhodospirillales</taxon>
        <taxon>Azospirillaceae</taxon>
        <taxon>Skermanella</taxon>
    </lineage>
</organism>
<proteinExistence type="inferred from homology"/>
<dbReference type="GO" id="GO:0005886">
    <property type="term" value="C:plasma membrane"/>
    <property type="evidence" value="ECO:0007669"/>
    <property type="project" value="TreeGrafter"/>
</dbReference>
<keyword evidence="4 6" id="KW-1133">Transmembrane helix</keyword>
<dbReference type="EMBL" id="AVFL01000016">
    <property type="protein sequence ID" value="EWY38794.1"/>
    <property type="molecule type" value="Genomic_DNA"/>
</dbReference>
<comment type="subcellular location">
    <subcellularLocation>
        <location evidence="1">Membrane</location>
        <topology evidence="1">Multi-pass membrane protein</topology>
    </subcellularLocation>
</comment>
<evidence type="ECO:0000256" key="5">
    <source>
        <dbReference type="ARBA" id="ARBA00023136"/>
    </source>
</evidence>
<evidence type="ECO:0000256" key="6">
    <source>
        <dbReference type="SAM" id="Phobius"/>
    </source>
</evidence>
<dbReference type="InterPro" id="IPR003339">
    <property type="entry name" value="ABC/ECF_trnsptr_transmembrane"/>
</dbReference>
<keyword evidence="8" id="KW-1185">Reference proteome</keyword>
<dbReference type="OrthoDB" id="5431428at2"/>
<comment type="caution">
    <text evidence="7">The sequence shown here is derived from an EMBL/GenBank/DDBJ whole genome shotgun (WGS) entry which is preliminary data.</text>
</comment>
<comment type="similarity">
    <text evidence="2">Belongs to the CbiQ family.</text>
</comment>
<dbReference type="PANTHER" id="PTHR33514:SF13">
    <property type="entry name" value="PROTEIN ABCI12, CHLOROPLASTIC"/>
    <property type="match status" value="1"/>
</dbReference>
<protein>
    <recommendedName>
        <fullName evidence="9">Cobalt transporter</fullName>
    </recommendedName>
</protein>
<dbReference type="AlphaFoldDB" id="W9GYB0"/>
<evidence type="ECO:0008006" key="9">
    <source>
        <dbReference type="Google" id="ProtNLM"/>
    </source>
</evidence>
<evidence type="ECO:0000256" key="1">
    <source>
        <dbReference type="ARBA" id="ARBA00004141"/>
    </source>
</evidence>
<keyword evidence="3 6" id="KW-0812">Transmembrane</keyword>
<accession>W9GYB0</accession>
<dbReference type="Pfam" id="PF02361">
    <property type="entry name" value="CbiQ"/>
    <property type="match status" value="1"/>
</dbReference>
<keyword evidence="5 6" id="KW-0472">Membrane</keyword>
<evidence type="ECO:0000256" key="4">
    <source>
        <dbReference type="ARBA" id="ARBA00022989"/>
    </source>
</evidence>
<feature type="transmembrane region" description="Helical" evidence="6">
    <location>
        <begin position="26"/>
        <end position="59"/>
    </location>
</feature>
<evidence type="ECO:0000313" key="7">
    <source>
        <dbReference type="EMBL" id="EWY38794.1"/>
    </source>
</evidence>
<feature type="transmembrane region" description="Helical" evidence="6">
    <location>
        <begin position="240"/>
        <end position="267"/>
    </location>
</feature>
<name>W9GYB0_9PROT</name>
<dbReference type="RefSeq" id="WP_037456225.1">
    <property type="nucleotide sequence ID" value="NZ_AVFL01000016.1"/>
</dbReference>
<feature type="transmembrane region" description="Helical" evidence="6">
    <location>
        <begin position="71"/>
        <end position="89"/>
    </location>
</feature>